<dbReference type="AlphaFoldDB" id="A0A923S119"/>
<proteinExistence type="predicted"/>
<dbReference type="EMBL" id="JACORU010000001">
    <property type="protein sequence ID" value="MBC5763193.1"/>
    <property type="molecule type" value="Genomic_DNA"/>
</dbReference>
<dbReference type="RefSeq" id="WP_187079651.1">
    <property type="nucleotide sequence ID" value="NZ_JACORU010000001.1"/>
</dbReference>
<accession>A0A923S119</accession>
<dbReference type="InterPro" id="IPR021457">
    <property type="entry name" value="DUF3108"/>
</dbReference>
<dbReference type="Pfam" id="PF11306">
    <property type="entry name" value="DUF3108"/>
    <property type="match status" value="1"/>
</dbReference>
<comment type="caution">
    <text evidence="2">The sequence shown here is derived from an EMBL/GenBank/DDBJ whole genome shotgun (WGS) entry which is preliminary data.</text>
</comment>
<keyword evidence="3" id="KW-1185">Reference proteome</keyword>
<sequence length="344" mass="36889">MLVAHVVLMDRVREELVAPSPLKAMPVVMYTRMLAPAATMAPPPPPVLAAVRAPKRRAAAALAPASSVRAATPTPDVTGLPSDAQTAKPPEPSADAPAVAAQASSPETPVAAAPVAAASAAQVAAGKPDLSSWPADTRLTYQLGGQFRSGPLFGDAQVKWQREGARYEVRAEVNVSVWASLVMTSQGEVAPDGLSPAVYEEETNKRKRRHARFDAEYVRLENGKSVPRPPSVQDTASQFVELGQRFATGRAPLKAGEVVKVWLARPGAVDLWTYDISGPETLSTPKLGAIQAFHLTPRPIANPRGNIYAELWYAPSLQYLPVRIKLRMGEADYIDLAIETIEQR</sequence>
<dbReference type="Proteomes" id="UP000596827">
    <property type="component" value="Unassembled WGS sequence"/>
</dbReference>
<feature type="region of interest" description="Disordered" evidence="1">
    <location>
        <begin position="61"/>
        <end position="105"/>
    </location>
</feature>
<name>A0A923S119_9BURK</name>
<organism evidence="2 3">
    <name type="scientific">Ramlibacter albus</name>
    <dbReference type="NCBI Taxonomy" id="2079448"/>
    <lineage>
        <taxon>Bacteria</taxon>
        <taxon>Pseudomonadati</taxon>
        <taxon>Pseudomonadota</taxon>
        <taxon>Betaproteobacteria</taxon>
        <taxon>Burkholderiales</taxon>
        <taxon>Comamonadaceae</taxon>
        <taxon>Ramlibacter</taxon>
    </lineage>
</organism>
<protein>
    <submittedName>
        <fullName evidence="2">DUF3108 domain-containing protein</fullName>
    </submittedName>
</protein>
<reference evidence="2" key="1">
    <citation type="submission" date="2020-08" db="EMBL/GenBank/DDBJ databases">
        <title>Ramlibacter sp. GTP1 16S ribosomal RNA gene genome sequencing and assembly.</title>
        <authorList>
            <person name="Kang M."/>
        </authorList>
    </citation>
    <scope>NUCLEOTIDE SEQUENCE</scope>
    <source>
        <strain evidence="2">GTP1</strain>
    </source>
</reference>
<evidence type="ECO:0000313" key="2">
    <source>
        <dbReference type="EMBL" id="MBC5763193.1"/>
    </source>
</evidence>
<evidence type="ECO:0000256" key="1">
    <source>
        <dbReference type="SAM" id="MobiDB-lite"/>
    </source>
</evidence>
<gene>
    <name evidence="2" type="ORF">H8R02_01935</name>
</gene>
<feature type="compositionally biased region" description="Low complexity" evidence="1">
    <location>
        <begin position="93"/>
        <end position="105"/>
    </location>
</feature>
<feature type="compositionally biased region" description="Low complexity" evidence="1">
    <location>
        <begin position="61"/>
        <end position="72"/>
    </location>
</feature>
<evidence type="ECO:0000313" key="3">
    <source>
        <dbReference type="Proteomes" id="UP000596827"/>
    </source>
</evidence>